<gene>
    <name evidence="12" type="ordered locus">Hoch_5460</name>
</gene>
<evidence type="ECO:0000256" key="1">
    <source>
        <dbReference type="ARBA" id="ARBA00001936"/>
    </source>
</evidence>
<evidence type="ECO:0000256" key="4">
    <source>
        <dbReference type="ARBA" id="ARBA00018123"/>
    </source>
</evidence>
<dbReference type="Gene3D" id="3.40.800.10">
    <property type="entry name" value="Ureohydrolase domain"/>
    <property type="match status" value="1"/>
</dbReference>
<evidence type="ECO:0000256" key="7">
    <source>
        <dbReference type="ARBA" id="ARBA00022801"/>
    </source>
</evidence>
<evidence type="ECO:0000256" key="2">
    <source>
        <dbReference type="ARBA" id="ARBA00005098"/>
    </source>
</evidence>
<evidence type="ECO:0000313" key="13">
    <source>
        <dbReference type="Proteomes" id="UP000001880"/>
    </source>
</evidence>
<evidence type="ECO:0000256" key="8">
    <source>
        <dbReference type="ARBA" id="ARBA00023211"/>
    </source>
</evidence>
<dbReference type="CDD" id="cd09989">
    <property type="entry name" value="Arginase"/>
    <property type="match status" value="1"/>
</dbReference>
<evidence type="ECO:0000256" key="9">
    <source>
        <dbReference type="ARBA" id="ARBA00047391"/>
    </source>
</evidence>
<sequence>MEQAVSKPRERETRDVAGRQPVLVGYACGIGSAHKDSRRGPETFQRYLASQPASAAWPWHTLVTHDDVHRKLHSLDAMDTIAAMCEQLAAELDLVCARGQFPVIIGGDHSSGIGTWSGIARAMRPRGELGLLWFDAHMDSHTVHSTPSGYCHGMPIAALLGEGDQRFTSVSGAEPKLRPENICLIGVRDYEAEEKEFLESQGVRVFYMDDVAARGLPAVIDEALARVKDGTAGFGVSIDIDGFDPSLAPAVGTAVPDGIDCGEFLGCFEELCADPELVGVEVAEFNPSLDIEQRTLRVIGDIVTRIFASSGRASL</sequence>
<name>D0LZG4_HALO1</name>
<dbReference type="InterPro" id="IPR006035">
    <property type="entry name" value="Ureohydrolase"/>
</dbReference>
<dbReference type="EC" id="3.5.3.1" evidence="3"/>
<dbReference type="eggNOG" id="COG0010">
    <property type="taxonomic scope" value="Bacteria"/>
</dbReference>
<dbReference type="UniPathway" id="UPA00158">
    <property type="reaction ID" value="UER00270"/>
</dbReference>
<keyword evidence="5" id="KW-0056">Arginine metabolism</keyword>
<dbReference type="InterPro" id="IPR014033">
    <property type="entry name" value="Arginase"/>
</dbReference>
<dbReference type="PROSITE" id="PS51409">
    <property type="entry name" value="ARGINASE_2"/>
    <property type="match status" value="1"/>
</dbReference>
<dbReference type="InterPro" id="IPR023696">
    <property type="entry name" value="Ureohydrolase_dom_sf"/>
</dbReference>
<evidence type="ECO:0000313" key="12">
    <source>
        <dbReference type="EMBL" id="ACY17943.1"/>
    </source>
</evidence>
<keyword evidence="8" id="KW-0464">Manganese</keyword>
<evidence type="ECO:0000256" key="5">
    <source>
        <dbReference type="ARBA" id="ARBA00022503"/>
    </source>
</evidence>
<comment type="cofactor">
    <cofactor evidence="1">
        <name>Mn(2+)</name>
        <dbReference type="ChEBI" id="CHEBI:29035"/>
    </cofactor>
</comment>
<dbReference type="STRING" id="502025.Hoch_5460"/>
<accession>D0LZG4</accession>
<organism evidence="12 13">
    <name type="scientific">Haliangium ochraceum (strain DSM 14365 / JCM 11303 / SMP-2)</name>
    <dbReference type="NCBI Taxonomy" id="502025"/>
    <lineage>
        <taxon>Bacteria</taxon>
        <taxon>Pseudomonadati</taxon>
        <taxon>Myxococcota</taxon>
        <taxon>Polyangia</taxon>
        <taxon>Haliangiales</taxon>
        <taxon>Kofleriaceae</taxon>
        <taxon>Haliangium</taxon>
    </lineage>
</organism>
<evidence type="ECO:0000256" key="11">
    <source>
        <dbReference type="RuleBase" id="RU003684"/>
    </source>
</evidence>
<evidence type="ECO:0000256" key="10">
    <source>
        <dbReference type="PROSITE-ProRule" id="PRU00742"/>
    </source>
</evidence>
<dbReference type="GO" id="GO:0004053">
    <property type="term" value="F:arginase activity"/>
    <property type="evidence" value="ECO:0007669"/>
    <property type="project" value="UniProtKB-EC"/>
</dbReference>
<protein>
    <recommendedName>
        <fullName evidence="4">Arginase</fullName>
        <ecNumber evidence="3">3.5.3.1</ecNumber>
    </recommendedName>
</protein>
<dbReference type="PANTHER" id="PTHR43782:SF3">
    <property type="entry name" value="ARGINASE"/>
    <property type="match status" value="1"/>
</dbReference>
<keyword evidence="13" id="KW-1185">Reference proteome</keyword>
<comment type="pathway">
    <text evidence="2">Nitrogen metabolism; urea cycle; L-ornithine and urea from L-arginine: step 1/1.</text>
</comment>
<dbReference type="PANTHER" id="PTHR43782">
    <property type="entry name" value="ARGINASE"/>
    <property type="match status" value="1"/>
</dbReference>
<dbReference type="InterPro" id="IPR020855">
    <property type="entry name" value="Ureohydrolase_Mn_BS"/>
</dbReference>
<reference evidence="12 13" key="1">
    <citation type="journal article" date="2010" name="Stand. Genomic Sci.">
        <title>Complete genome sequence of Haliangium ochraceum type strain (SMP-2).</title>
        <authorList>
            <consortium name="US DOE Joint Genome Institute (JGI-PGF)"/>
            <person name="Ivanova N."/>
            <person name="Daum C."/>
            <person name="Lang E."/>
            <person name="Abt B."/>
            <person name="Kopitz M."/>
            <person name="Saunders E."/>
            <person name="Lapidus A."/>
            <person name="Lucas S."/>
            <person name="Glavina Del Rio T."/>
            <person name="Nolan M."/>
            <person name="Tice H."/>
            <person name="Copeland A."/>
            <person name="Cheng J.F."/>
            <person name="Chen F."/>
            <person name="Bruce D."/>
            <person name="Goodwin L."/>
            <person name="Pitluck S."/>
            <person name="Mavromatis K."/>
            <person name="Pati A."/>
            <person name="Mikhailova N."/>
            <person name="Chen A."/>
            <person name="Palaniappan K."/>
            <person name="Land M."/>
            <person name="Hauser L."/>
            <person name="Chang Y.J."/>
            <person name="Jeffries C.D."/>
            <person name="Detter J.C."/>
            <person name="Brettin T."/>
            <person name="Rohde M."/>
            <person name="Goker M."/>
            <person name="Bristow J."/>
            <person name="Markowitz V."/>
            <person name="Eisen J.A."/>
            <person name="Hugenholtz P."/>
            <person name="Kyrpides N.C."/>
            <person name="Klenk H.P."/>
        </authorList>
    </citation>
    <scope>NUCLEOTIDE SEQUENCE [LARGE SCALE GENOMIC DNA]</scope>
    <source>
        <strain evidence="13">DSM 14365 / CIP 107738 / JCM 11303 / AJ 13395 / SMP-2</strain>
    </source>
</reference>
<dbReference type="SUPFAM" id="SSF52768">
    <property type="entry name" value="Arginase/deacetylase"/>
    <property type="match status" value="1"/>
</dbReference>
<dbReference type="GO" id="GO:0000050">
    <property type="term" value="P:urea cycle"/>
    <property type="evidence" value="ECO:0007669"/>
    <property type="project" value="UniProtKB-UniPathway"/>
</dbReference>
<evidence type="ECO:0000256" key="6">
    <source>
        <dbReference type="ARBA" id="ARBA00022723"/>
    </source>
</evidence>
<dbReference type="EMBL" id="CP001804">
    <property type="protein sequence ID" value="ACY17943.1"/>
    <property type="molecule type" value="Genomic_DNA"/>
</dbReference>
<dbReference type="Pfam" id="PF00491">
    <property type="entry name" value="Arginase"/>
    <property type="match status" value="1"/>
</dbReference>
<dbReference type="GO" id="GO:0005829">
    <property type="term" value="C:cytosol"/>
    <property type="evidence" value="ECO:0007669"/>
    <property type="project" value="TreeGrafter"/>
</dbReference>
<evidence type="ECO:0000256" key="3">
    <source>
        <dbReference type="ARBA" id="ARBA00012168"/>
    </source>
</evidence>
<dbReference type="Proteomes" id="UP000001880">
    <property type="component" value="Chromosome"/>
</dbReference>
<comment type="catalytic activity">
    <reaction evidence="9">
        <text>L-arginine + H2O = urea + L-ornithine</text>
        <dbReference type="Rhea" id="RHEA:20569"/>
        <dbReference type="ChEBI" id="CHEBI:15377"/>
        <dbReference type="ChEBI" id="CHEBI:16199"/>
        <dbReference type="ChEBI" id="CHEBI:32682"/>
        <dbReference type="ChEBI" id="CHEBI:46911"/>
        <dbReference type="EC" id="3.5.3.1"/>
    </reaction>
</comment>
<dbReference type="GO" id="GO:0006525">
    <property type="term" value="P:arginine metabolic process"/>
    <property type="evidence" value="ECO:0007669"/>
    <property type="project" value="UniProtKB-KW"/>
</dbReference>
<proteinExistence type="inferred from homology"/>
<dbReference type="HOGENOM" id="CLU_039478_6_2_7"/>
<keyword evidence="6" id="KW-0479">Metal-binding</keyword>
<keyword evidence="7 11" id="KW-0378">Hydrolase</keyword>
<dbReference type="PROSITE" id="PS01053">
    <property type="entry name" value="ARGINASE_1"/>
    <property type="match status" value="1"/>
</dbReference>
<comment type="similarity">
    <text evidence="10 11">Belongs to the arginase family.</text>
</comment>
<dbReference type="AlphaFoldDB" id="D0LZG4"/>
<dbReference type="GO" id="GO:0030145">
    <property type="term" value="F:manganese ion binding"/>
    <property type="evidence" value="ECO:0007669"/>
    <property type="project" value="TreeGrafter"/>
</dbReference>
<dbReference type="KEGG" id="hoh:Hoch_5460"/>
<dbReference type="PRINTS" id="PR00116">
    <property type="entry name" value="ARGINASE"/>
</dbReference>